<name>A0A292PS56_9PEZI</name>
<evidence type="ECO:0000313" key="2">
    <source>
        <dbReference type="EMBL" id="CUS10472.1"/>
    </source>
</evidence>
<keyword evidence="3" id="KW-1185">Reference proteome</keyword>
<evidence type="ECO:0000313" key="3">
    <source>
        <dbReference type="Proteomes" id="UP001412239"/>
    </source>
</evidence>
<evidence type="ECO:0000256" key="1">
    <source>
        <dbReference type="SAM" id="MobiDB-lite"/>
    </source>
</evidence>
<sequence>MASEGTMLPAPPRPMEYTGAWCSWKRRSRSSSSSKENIARSDLGLMLPAPPRPPKKTREFGGVYWS</sequence>
<gene>
    <name evidence="2" type="ORF">GSTUAT00005439001</name>
</gene>
<protein>
    <submittedName>
        <fullName evidence="2">Uncharacterized protein</fullName>
    </submittedName>
</protein>
<organism evidence="2 3">
    <name type="scientific">Tuber aestivum</name>
    <name type="common">summer truffle</name>
    <dbReference type="NCBI Taxonomy" id="59557"/>
    <lineage>
        <taxon>Eukaryota</taxon>
        <taxon>Fungi</taxon>
        <taxon>Dikarya</taxon>
        <taxon>Ascomycota</taxon>
        <taxon>Pezizomycotina</taxon>
        <taxon>Pezizomycetes</taxon>
        <taxon>Pezizales</taxon>
        <taxon>Tuberaceae</taxon>
        <taxon>Tuber</taxon>
    </lineage>
</organism>
<dbReference type="AlphaFoldDB" id="A0A292PS56"/>
<dbReference type="EMBL" id="LN891047">
    <property type="protein sequence ID" value="CUS10472.1"/>
    <property type="molecule type" value="Genomic_DNA"/>
</dbReference>
<proteinExistence type="predicted"/>
<accession>A0A292PS56</accession>
<feature type="region of interest" description="Disordered" evidence="1">
    <location>
        <begin position="26"/>
        <end position="66"/>
    </location>
</feature>
<reference evidence="2" key="1">
    <citation type="submission" date="2015-10" db="EMBL/GenBank/DDBJ databases">
        <authorList>
            <person name="Regsiter A."/>
            <person name="william w."/>
        </authorList>
    </citation>
    <scope>NUCLEOTIDE SEQUENCE</scope>
    <source>
        <strain evidence="2">Montdore</strain>
    </source>
</reference>
<dbReference type="Proteomes" id="UP001412239">
    <property type="component" value="Unassembled WGS sequence"/>
</dbReference>